<name>A0A9J5W294_SOLCO</name>
<evidence type="ECO:0000313" key="1">
    <source>
        <dbReference type="EMBL" id="KAG5569605.1"/>
    </source>
</evidence>
<comment type="caution">
    <text evidence="1">The sequence shown here is derived from an EMBL/GenBank/DDBJ whole genome shotgun (WGS) entry which is preliminary data.</text>
</comment>
<sequence length="156" mass="17535">MQVSAMLRSEDNISGLTTIVDVVPLNQHSPGEGEDPDFDIPIWIHQNIIKFAKEFGVDIKGCKEEATSLFMKIDNMRQKNLNKEEKNKRMTPATKGAKELKSLECGSNFRSNGTRSGGVTKLMLINDSLHSIMECEGLESGKQEVYHQKFNSRMES</sequence>
<protein>
    <submittedName>
        <fullName evidence="1">Uncharacterized protein</fullName>
    </submittedName>
</protein>
<dbReference type="EMBL" id="JACXVP010000012">
    <property type="protein sequence ID" value="KAG5569605.1"/>
    <property type="molecule type" value="Genomic_DNA"/>
</dbReference>
<keyword evidence="2" id="KW-1185">Reference proteome</keyword>
<reference evidence="1 2" key="1">
    <citation type="submission" date="2020-09" db="EMBL/GenBank/DDBJ databases">
        <title>De no assembly of potato wild relative species, Solanum commersonii.</title>
        <authorList>
            <person name="Cho K."/>
        </authorList>
    </citation>
    <scope>NUCLEOTIDE SEQUENCE [LARGE SCALE GENOMIC DNA]</scope>
    <source>
        <strain evidence="1">LZ3.2</strain>
        <tissue evidence="1">Leaf</tissue>
    </source>
</reference>
<accession>A0A9J5W294</accession>
<evidence type="ECO:0000313" key="2">
    <source>
        <dbReference type="Proteomes" id="UP000824120"/>
    </source>
</evidence>
<organism evidence="1 2">
    <name type="scientific">Solanum commersonii</name>
    <name type="common">Commerson's wild potato</name>
    <name type="synonym">Commerson's nightshade</name>
    <dbReference type="NCBI Taxonomy" id="4109"/>
    <lineage>
        <taxon>Eukaryota</taxon>
        <taxon>Viridiplantae</taxon>
        <taxon>Streptophyta</taxon>
        <taxon>Embryophyta</taxon>
        <taxon>Tracheophyta</taxon>
        <taxon>Spermatophyta</taxon>
        <taxon>Magnoliopsida</taxon>
        <taxon>eudicotyledons</taxon>
        <taxon>Gunneridae</taxon>
        <taxon>Pentapetalae</taxon>
        <taxon>asterids</taxon>
        <taxon>lamiids</taxon>
        <taxon>Solanales</taxon>
        <taxon>Solanaceae</taxon>
        <taxon>Solanoideae</taxon>
        <taxon>Solaneae</taxon>
        <taxon>Solanum</taxon>
    </lineage>
</organism>
<gene>
    <name evidence="1" type="ORF">H5410_059371</name>
</gene>
<proteinExistence type="predicted"/>
<dbReference type="Proteomes" id="UP000824120">
    <property type="component" value="Chromosome 12"/>
</dbReference>
<dbReference type="OrthoDB" id="1323152at2759"/>
<dbReference type="AlphaFoldDB" id="A0A9J5W294"/>